<dbReference type="SUPFAM" id="SSF56112">
    <property type="entry name" value="Protein kinase-like (PK-like)"/>
    <property type="match status" value="1"/>
</dbReference>
<dbReference type="OrthoDB" id="5979581at2759"/>
<dbReference type="InterPro" id="IPR000719">
    <property type="entry name" value="Prot_kinase_dom"/>
</dbReference>
<proteinExistence type="predicted"/>
<dbReference type="GO" id="GO:0004672">
    <property type="term" value="F:protein kinase activity"/>
    <property type="evidence" value="ECO:0007669"/>
    <property type="project" value="InterPro"/>
</dbReference>
<evidence type="ECO:0000313" key="2">
    <source>
        <dbReference type="EMBL" id="KZS96434.1"/>
    </source>
</evidence>
<dbReference type="InterPro" id="IPR011009">
    <property type="entry name" value="Kinase-like_dom_sf"/>
</dbReference>
<dbReference type="PANTHER" id="PTHR11909">
    <property type="entry name" value="CASEIN KINASE-RELATED"/>
    <property type="match status" value="1"/>
</dbReference>
<organism evidence="2 3">
    <name type="scientific">Sistotremastrum niveocremeum HHB9708</name>
    <dbReference type="NCBI Taxonomy" id="1314777"/>
    <lineage>
        <taxon>Eukaryota</taxon>
        <taxon>Fungi</taxon>
        <taxon>Dikarya</taxon>
        <taxon>Basidiomycota</taxon>
        <taxon>Agaricomycotina</taxon>
        <taxon>Agaricomycetes</taxon>
        <taxon>Sistotremastrales</taxon>
        <taxon>Sistotremastraceae</taxon>
        <taxon>Sertulicium</taxon>
        <taxon>Sertulicium niveocremeum</taxon>
    </lineage>
</organism>
<reference evidence="2 3" key="1">
    <citation type="journal article" date="2016" name="Mol. Biol. Evol.">
        <title>Comparative Genomics of Early-Diverging Mushroom-Forming Fungi Provides Insights into the Origins of Lignocellulose Decay Capabilities.</title>
        <authorList>
            <person name="Nagy L.G."/>
            <person name="Riley R."/>
            <person name="Tritt A."/>
            <person name="Adam C."/>
            <person name="Daum C."/>
            <person name="Floudas D."/>
            <person name="Sun H."/>
            <person name="Yadav J.S."/>
            <person name="Pangilinan J."/>
            <person name="Larsson K.H."/>
            <person name="Matsuura K."/>
            <person name="Barry K."/>
            <person name="Labutti K."/>
            <person name="Kuo R."/>
            <person name="Ohm R.A."/>
            <person name="Bhattacharya S.S."/>
            <person name="Shirouzu T."/>
            <person name="Yoshinaga Y."/>
            <person name="Martin F.M."/>
            <person name="Grigoriev I.V."/>
            <person name="Hibbett D.S."/>
        </authorList>
    </citation>
    <scope>NUCLEOTIDE SEQUENCE [LARGE SCALE GENOMIC DNA]</scope>
    <source>
        <strain evidence="2 3">HHB9708</strain>
    </source>
</reference>
<evidence type="ECO:0000313" key="3">
    <source>
        <dbReference type="Proteomes" id="UP000076722"/>
    </source>
</evidence>
<name>A0A164XZE3_9AGAM</name>
<dbReference type="PROSITE" id="PS50011">
    <property type="entry name" value="PROTEIN_KINASE_DOM"/>
    <property type="match status" value="1"/>
</dbReference>
<dbReference type="EMBL" id="KV419399">
    <property type="protein sequence ID" value="KZS96434.1"/>
    <property type="molecule type" value="Genomic_DNA"/>
</dbReference>
<dbReference type="GO" id="GO:0005524">
    <property type="term" value="F:ATP binding"/>
    <property type="evidence" value="ECO:0007669"/>
    <property type="project" value="InterPro"/>
</dbReference>
<gene>
    <name evidence="2" type="ORF">SISNIDRAFT_482998</name>
</gene>
<dbReference type="InterPro" id="IPR050235">
    <property type="entry name" value="CK1_Ser-Thr_kinase"/>
</dbReference>
<dbReference type="Gene3D" id="1.10.510.10">
    <property type="entry name" value="Transferase(Phosphotransferase) domain 1"/>
    <property type="match status" value="1"/>
</dbReference>
<dbReference type="Proteomes" id="UP000076722">
    <property type="component" value="Unassembled WGS sequence"/>
</dbReference>
<sequence length="509" mass="58760">MPLVVVKVLSGYRYETPAELAAYSAIESDDATVDVSAFASMLSHGQFEYEWNTIDYFVLDYLGPTLLDVMQRSCYSRFTGKMTMAVAIQLLRRHRDTHSVHLIHNGAKPANYCLPPNPGTVDDDIVNTKIYMIDFGFSTFFTPPSEGGSPYDVCGFSGGNPCFRSTGCDAGDSVSPRDDLEGLAYTLAYLGKGSLPWWRGPNGHWYSEEYRCKYDEKADAGVNVIFGGMDPIYTWFFELVKGMSWGEMPDYDALIQKFCERWIEKGYGSAPGEYDWWIKSTKKENVRHEYLWRRWCFTGWEVFFPGPTDDYDEYEPPLPKPAGVELPSVDDEELLFFDPERKALPEPDEDELLFFRRGMDPIHLPLPDISPEETEFFHHQLFDASVFSLVLKLPRVLRSPTLEGMAEFFLQAENLNPDHCETFDATEVSLPLPDWNELEMFKGQMSANDVALPSVSDEEKEELELALLPKYYDSEIIQRELETALWIPLPRPDFDEYCWFFVRRRRRRW</sequence>
<keyword evidence="3" id="KW-1185">Reference proteome</keyword>
<dbReference type="STRING" id="1314777.A0A164XZE3"/>
<protein>
    <recommendedName>
        <fullName evidence="1">Protein kinase domain-containing protein</fullName>
    </recommendedName>
</protein>
<accession>A0A164XZE3</accession>
<evidence type="ECO:0000259" key="1">
    <source>
        <dbReference type="PROSITE" id="PS50011"/>
    </source>
</evidence>
<feature type="domain" description="Protein kinase" evidence="1">
    <location>
        <begin position="1"/>
        <end position="291"/>
    </location>
</feature>
<dbReference type="AlphaFoldDB" id="A0A164XZE3"/>